<dbReference type="EMBL" id="GBRH01242070">
    <property type="protein sequence ID" value="JAD55825.1"/>
    <property type="molecule type" value="Transcribed_RNA"/>
</dbReference>
<sequence>MHQVSEFHSVQPLVAQLLSTQSIQARQQHPEFVGHLVQALHEGFARLFVHAEHSRNKLPSTREQWL</sequence>
<proteinExistence type="predicted"/>
<accession>A0A0A9B3R7</accession>
<evidence type="ECO:0000313" key="1">
    <source>
        <dbReference type="EMBL" id="JAD55825.1"/>
    </source>
</evidence>
<protein>
    <submittedName>
        <fullName evidence="1">Uncharacterized protein</fullName>
    </submittedName>
</protein>
<name>A0A0A9B3R7_ARUDO</name>
<dbReference type="AlphaFoldDB" id="A0A0A9B3R7"/>
<organism evidence="1">
    <name type="scientific">Arundo donax</name>
    <name type="common">Giant reed</name>
    <name type="synonym">Donax arundinaceus</name>
    <dbReference type="NCBI Taxonomy" id="35708"/>
    <lineage>
        <taxon>Eukaryota</taxon>
        <taxon>Viridiplantae</taxon>
        <taxon>Streptophyta</taxon>
        <taxon>Embryophyta</taxon>
        <taxon>Tracheophyta</taxon>
        <taxon>Spermatophyta</taxon>
        <taxon>Magnoliopsida</taxon>
        <taxon>Liliopsida</taxon>
        <taxon>Poales</taxon>
        <taxon>Poaceae</taxon>
        <taxon>PACMAD clade</taxon>
        <taxon>Arundinoideae</taxon>
        <taxon>Arundineae</taxon>
        <taxon>Arundo</taxon>
    </lineage>
</organism>
<reference evidence="1" key="2">
    <citation type="journal article" date="2015" name="Data Brief">
        <title>Shoot transcriptome of the giant reed, Arundo donax.</title>
        <authorList>
            <person name="Barrero R.A."/>
            <person name="Guerrero F.D."/>
            <person name="Moolhuijzen P."/>
            <person name="Goolsby J.A."/>
            <person name="Tidwell J."/>
            <person name="Bellgard S.E."/>
            <person name="Bellgard M.I."/>
        </authorList>
    </citation>
    <scope>NUCLEOTIDE SEQUENCE</scope>
    <source>
        <tissue evidence="1">Shoot tissue taken approximately 20 cm above the soil surface</tissue>
    </source>
</reference>
<reference evidence="1" key="1">
    <citation type="submission" date="2014-09" db="EMBL/GenBank/DDBJ databases">
        <authorList>
            <person name="Magalhaes I.L.F."/>
            <person name="Oliveira U."/>
            <person name="Santos F.R."/>
            <person name="Vidigal T.H.D.A."/>
            <person name="Brescovit A.D."/>
            <person name="Santos A.J."/>
        </authorList>
    </citation>
    <scope>NUCLEOTIDE SEQUENCE</scope>
    <source>
        <tissue evidence="1">Shoot tissue taken approximately 20 cm above the soil surface</tissue>
    </source>
</reference>